<dbReference type="HOGENOM" id="CLU_3331345_0_0_6"/>
<dbReference type="Proteomes" id="UP000030675">
    <property type="component" value="Unassembled WGS sequence"/>
</dbReference>
<dbReference type="EMBL" id="DF196808">
    <property type="protein sequence ID" value="GAD28576.1"/>
    <property type="molecule type" value="Genomic_DNA"/>
</dbReference>
<organism evidence="1 2">
    <name type="scientific">Photobacterium leiognathi lrivu.4.1</name>
    <dbReference type="NCBI Taxonomy" id="1248232"/>
    <lineage>
        <taxon>Bacteria</taxon>
        <taxon>Pseudomonadati</taxon>
        <taxon>Pseudomonadota</taxon>
        <taxon>Gammaproteobacteria</taxon>
        <taxon>Vibrionales</taxon>
        <taxon>Vibrionaceae</taxon>
        <taxon>Photobacterium</taxon>
    </lineage>
</organism>
<sequence length="38" mass="3980">MAQIFPGGHQRLSIVLNSFTVLPIGADLTQATPVEIGS</sequence>
<dbReference type="AlphaFoldDB" id="V5F5B7"/>
<evidence type="ECO:0000313" key="2">
    <source>
        <dbReference type="Proteomes" id="UP000030675"/>
    </source>
</evidence>
<gene>
    <name evidence="1" type="ORF">PLEI_0217</name>
</gene>
<evidence type="ECO:0000313" key="1">
    <source>
        <dbReference type="EMBL" id="GAD28576.1"/>
    </source>
</evidence>
<accession>V5F5B7</accession>
<proteinExistence type="predicted"/>
<protein>
    <submittedName>
        <fullName evidence="1">Uncharacterized protein</fullName>
    </submittedName>
</protein>
<name>V5F5B7_PHOLE</name>
<reference evidence="2" key="1">
    <citation type="submission" date="2012-12" db="EMBL/GenBank/DDBJ databases">
        <title>Genome Sequence of Photobacterium leiognathi lrivu.4.1.</title>
        <authorList>
            <person name="Urbanczyk H."/>
            <person name="Ogura Y."/>
            <person name="Hayashi T."/>
            <person name="Dunlap P.V."/>
        </authorList>
    </citation>
    <scope>NUCLEOTIDE SEQUENCE [LARGE SCALE GENOMIC DNA]</scope>
    <source>
        <strain evidence="2">lrivu.4.1</strain>
    </source>
</reference>